<dbReference type="AlphaFoldDB" id="A0A326UBR8"/>
<protein>
    <submittedName>
        <fullName evidence="3">Uncharacterized protein</fullName>
    </submittedName>
</protein>
<gene>
    <name evidence="3" type="ORF">EI42_00103</name>
</gene>
<keyword evidence="2" id="KW-0472">Membrane</keyword>
<dbReference type="RefSeq" id="WP_170142252.1">
    <property type="nucleotide sequence ID" value="NZ_BIFX01000001.1"/>
</dbReference>
<feature type="compositionally biased region" description="Low complexity" evidence="1">
    <location>
        <begin position="92"/>
        <end position="105"/>
    </location>
</feature>
<keyword evidence="2" id="KW-0812">Transmembrane</keyword>
<dbReference type="Proteomes" id="UP000248806">
    <property type="component" value="Unassembled WGS sequence"/>
</dbReference>
<keyword evidence="2" id="KW-1133">Transmembrane helix</keyword>
<reference evidence="3 4" key="1">
    <citation type="submission" date="2018-06" db="EMBL/GenBank/DDBJ databases">
        <title>Genomic Encyclopedia of Archaeal and Bacterial Type Strains, Phase II (KMG-II): from individual species to whole genera.</title>
        <authorList>
            <person name="Goeker M."/>
        </authorList>
    </citation>
    <scope>NUCLEOTIDE SEQUENCE [LARGE SCALE GENOMIC DNA]</scope>
    <source>
        <strain evidence="3 4">ATCC BAA-1881</strain>
    </source>
</reference>
<sequence>MIYCGQCGLQLAPGETRCPRCGAAVDAGAATSTYASNEETIQAQSFIAQHPPYQQQATPQKLILGNQTYADAGDATRMMDEVNPGNYPPPGYSQQPGYSGGNYSSMPLGQQGGYVQPRNTPPFPSQAYQGYPSGGQYPQHTSYPAHQMQQPQVEGGQQNANARGRTAALATIFVGILFILAAMLLFFLQHNGIIS</sequence>
<evidence type="ECO:0000313" key="3">
    <source>
        <dbReference type="EMBL" id="PZW35937.1"/>
    </source>
</evidence>
<feature type="region of interest" description="Disordered" evidence="1">
    <location>
        <begin position="81"/>
        <end position="154"/>
    </location>
</feature>
<evidence type="ECO:0000313" key="4">
    <source>
        <dbReference type="Proteomes" id="UP000248806"/>
    </source>
</evidence>
<accession>A0A326UBR8</accession>
<keyword evidence="4" id="KW-1185">Reference proteome</keyword>
<organism evidence="3 4">
    <name type="scientific">Thermosporothrix hazakensis</name>
    <dbReference type="NCBI Taxonomy" id="644383"/>
    <lineage>
        <taxon>Bacteria</taxon>
        <taxon>Bacillati</taxon>
        <taxon>Chloroflexota</taxon>
        <taxon>Ktedonobacteria</taxon>
        <taxon>Ktedonobacterales</taxon>
        <taxon>Thermosporotrichaceae</taxon>
        <taxon>Thermosporothrix</taxon>
    </lineage>
</organism>
<name>A0A326UBR8_THEHA</name>
<evidence type="ECO:0000256" key="1">
    <source>
        <dbReference type="SAM" id="MobiDB-lite"/>
    </source>
</evidence>
<evidence type="ECO:0000256" key="2">
    <source>
        <dbReference type="SAM" id="Phobius"/>
    </source>
</evidence>
<proteinExistence type="predicted"/>
<comment type="caution">
    <text evidence="3">The sequence shown here is derived from an EMBL/GenBank/DDBJ whole genome shotgun (WGS) entry which is preliminary data.</text>
</comment>
<dbReference type="EMBL" id="QKUF01000001">
    <property type="protein sequence ID" value="PZW35937.1"/>
    <property type="molecule type" value="Genomic_DNA"/>
</dbReference>
<feature type="transmembrane region" description="Helical" evidence="2">
    <location>
        <begin position="167"/>
        <end position="188"/>
    </location>
</feature>